<proteinExistence type="predicted"/>
<dbReference type="OrthoDB" id="8902091at2"/>
<name>A0A1P8JQQ8_9BURK</name>
<keyword evidence="2" id="KW-1185">Reference proteome</keyword>
<sequence length="132" mass="14090">MKTPPAAAPKLPVHQMLQVHAGQSQMLYWPAGTVVSPLRGGVWLSETPRWLGEQLLRPRCRVEAHATHVLAEAGWVVVWAEVGAVLRIVPGMAAPSGWGAVVQPARGLIAASIVAAWRKAGRIFGRGPARLA</sequence>
<accession>A0A1P8JQQ8</accession>
<dbReference type="Proteomes" id="UP000186609">
    <property type="component" value="Chromosome"/>
</dbReference>
<evidence type="ECO:0000313" key="2">
    <source>
        <dbReference type="Proteomes" id="UP000186609"/>
    </source>
</evidence>
<evidence type="ECO:0008006" key="3">
    <source>
        <dbReference type="Google" id="ProtNLM"/>
    </source>
</evidence>
<organism evidence="1 2">
    <name type="scientific">Rhodoferax koreensis</name>
    <dbReference type="NCBI Taxonomy" id="1842727"/>
    <lineage>
        <taxon>Bacteria</taxon>
        <taxon>Pseudomonadati</taxon>
        <taxon>Pseudomonadota</taxon>
        <taxon>Betaproteobacteria</taxon>
        <taxon>Burkholderiales</taxon>
        <taxon>Comamonadaceae</taxon>
        <taxon>Rhodoferax</taxon>
    </lineage>
</organism>
<dbReference type="EMBL" id="CP019236">
    <property type="protein sequence ID" value="APW36065.1"/>
    <property type="molecule type" value="Genomic_DNA"/>
</dbReference>
<dbReference type="AlphaFoldDB" id="A0A1P8JQQ8"/>
<reference evidence="1 2" key="1">
    <citation type="submission" date="2017-01" db="EMBL/GenBank/DDBJ databases">
        <authorList>
            <person name="Mah S.A."/>
            <person name="Swanson W.J."/>
            <person name="Moy G.W."/>
            <person name="Vacquier V.D."/>
        </authorList>
    </citation>
    <scope>NUCLEOTIDE SEQUENCE [LARGE SCALE GENOMIC DNA]</scope>
    <source>
        <strain evidence="1 2">DCY110</strain>
    </source>
</reference>
<evidence type="ECO:0000313" key="1">
    <source>
        <dbReference type="EMBL" id="APW36065.1"/>
    </source>
</evidence>
<protein>
    <recommendedName>
        <fullName evidence="3">DUF2917 domain-containing protein</fullName>
    </recommendedName>
</protein>
<gene>
    <name evidence="1" type="ORF">RD110_01630</name>
</gene>
<dbReference type="KEGG" id="rhy:RD110_01630"/>
<dbReference type="STRING" id="1842727.RD110_01630"/>
<dbReference type="RefSeq" id="WP_076196057.1">
    <property type="nucleotide sequence ID" value="NZ_CP019236.1"/>
</dbReference>